<dbReference type="AlphaFoldDB" id="A0A3M7Q3P2"/>
<feature type="chain" id="PRO_5018086077" description="C-type lectin domain-containing protein" evidence="1">
    <location>
        <begin position="17"/>
        <end position="202"/>
    </location>
</feature>
<dbReference type="PROSITE" id="PS50041">
    <property type="entry name" value="C_TYPE_LECTIN_2"/>
    <property type="match status" value="1"/>
</dbReference>
<sequence length="202" mass="23436">MIKFLAILNLAQLILCQHQQKPLPSPSFGRIFNNSIKTRHFGNGLSACTNPASFGFIKRAGTTKYYSIADIQMNWIDGENYCQSFGAHLPVAVSASDTNFFRWFVGGKFMIPSYEQNGGYHVQHWSGYWLGFYKSLESNSWKWIDDSPLTYVVWDTTWLRPQPQGGIQYFAFDFYDIIQKKHRGWHDTFMLLFNLVICELKC</sequence>
<dbReference type="InterPro" id="IPR016187">
    <property type="entry name" value="CTDL_fold"/>
</dbReference>
<organism evidence="3 4">
    <name type="scientific">Brachionus plicatilis</name>
    <name type="common">Marine rotifer</name>
    <name type="synonym">Brachionus muelleri</name>
    <dbReference type="NCBI Taxonomy" id="10195"/>
    <lineage>
        <taxon>Eukaryota</taxon>
        <taxon>Metazoa</taxon>
        <taxon>Spiralia</taxon>
        <taxon>Gnathifera</taxon>
        <taxon>Rotifera</taxon>
        <taxon>Eurotatoria</taxon>
        <taxon>Monogononta</taxon>
        <taxon>Pseudotrocha</taxon>
        <taxon>Ploima</taxon>
        <taxon>Brachionidae</taxon>
        <taxon>Brachionus</taxon>
    </lineage>
</organism>
<name>A0A3M7Q3P2_BRAPC</name>
<evidence type="ECO:0000313" key="4">
    <source>
        <dbReference type="Proteomes" id="UP000276133"/>
    </source>
</evidence>
<dbReference type="SUPFAM" id="SSF56436">
    <property type="entry name" value="C-type lectin-like"/>
    <property type="match status" value="1"/>
</dbReference>
<evidence type="ECO:0000313" key="3">
    <source>
        <dbReference type="EMBL" id="RNA05844.1"/>
    </source>
</evidence>
<dbReference type="Proteomes" id="UP000276133">
    <property type="component" value="Unassembled WGS sequence"/>
</dbReference>
<reference evidence="3 4" key="1">
    <citation type="journal article" date="2018" name="Sci. Rep.">
        <title>Genomic signatures of local adaptation to the degree of environmental predictability in rotifers.</title>
        <authorList>
            <person name="Franch-Gras L."/>
            <person name="Hahn C."/>
            <person name="Garcia-Roger E.M."/>
            <person name="Carmona M.J."/>
            <person name="Serra M."/>
            <person name="Gomez A."/>
        </authorList>
    </citation>
    <scope>NUCLEOTIDE SEQUENCE [LARGE SCALE GENOMIC DNA]</scope>
    <source>
        <strain evidence="3">HYR1</strain>
    </source>
</reference>
<feature type="signal peptide" evidence="1">
    <location>
        <begin position="1"/>
        <end position="16"/>
    </location>
</feature>
<dbReference type="Pfam" id="PF00059">
    <property type="entry name" value="Lectin_C"/>
    <property type="match status" value="1"/>
</dbReference>
<evidence type="ECO:0000256" key="1">
    <source>
        <dbReference type="SAM" id="SignalP"/>
    </source>
</evidence>
<comment type="caution">
    <text evidence="3">The sequence shown here is derived from an EMBL/GenBank/DDBJ whole genome shotgun (WGS) entry which is preliminary data.</text>
</comment>
<dbReference type="SMART" id="SM00034">
    <property type="entry name" value="CLECT"/>
    <property type="match status" value="1"/>
</dbReference>
<accession>A0A3M7Q3P2</accession>
<evidence type="ECO:0000259" key="2">
    <source>
        <dbReference type="PROSITE" id="PS50041"/>
    </source>
</evidence>
<protein>
    <recommendedName>
        <fullName evidence="2">C-type lectin domain-containing protein</fullName>
    </recommendedName>
</protein>
<dbReference type="InterPro" id="IPR016186">
    <property type="entry name" value="C-type_lectin-like/link_sf"/>
</dbReference>
<feature type="domain" description="C-type lectin" evidence="2">
    <location>
        <begin position="65"/>
        <end position="199"/>
    </location>
</feature>
<dbReference type="InterPro" id="IPR001304">
    <property type="entry name" value="C-type_lectin-like"/>
</dbReference>
<gene>
    <name evidence="3" type="ORF">BpHYR1_011337</name>
</gene>
<dbReference type="EMBL" id="REGN01007575">
    <property type="protein sequence ID" value="RNA05844.1"/>
    <property type="molecule type" value="Genomic_DNA"/>
</dbReference>
<keyword evidence="4" id="KW-1185">Reference proteome</keyword>
<proteinExistence type="predicted"/>
<keyword evidence="1" id="KW-0732">Signal</keyword>
<dbReference type="Gene3D" id="3.10.100.10">
    <property type="entry name" value="Mannose-Binding Protein A, subunit A"/>
    <property type="match status" value="1"/>
</dbReference>
<dbReference type="OrthoDB" id="6133475at2759"/>